<evidence type="ECO:0000313" key="2">
    <source>
        <dbReference type="EMBL" id="KAD7479774.1"/>
    </source>
</evidence>
<dbReference type="Proteomes" id="UP000326396">
    <property type="component" value="Linkage Group LG1"/>
</dbReference>
<accession>A0A5N6Q524</accession>
<sequence length="167" mass="17443">MPISPPSPDAVKDMTLAKTSGAPFPKGSRVVPAIAGERFRVFDRLEDLKVVYVAFWVATGVGFDVGAFGMGGVVVVDGGAGGGCGICRNCEKEGCDDDDDEDGISHSGQRKQGFRSKEATTLSQSVRGASLNTGTAHAGHMPSDPPSSPGWSFTIVIDLFYSAFVEP</sequence>
<evidence type="ECO:0000313" key="3">
    <source>
        <dbReference type="Proteomes" id="UP000326396"/>
    </source>
</evidence>
<comment type="caution">
    <text evidence="2">The sequence shown here is derived from an EMBL/GenBank/DDBJ whole genome shotgun (WGS) entry which is preliminary data.</text>
</comment>
<reference evidence="2 3" key="1">
    <citation type="submission" date="2019-05" db="EMBL/GenBank/DDBJ databases">
        <title>Mikania micrantha, genome provides insights into the molecular mechanism of rapid growth.</title>
        <authorList>
            <person name="Liu B."/>
        </authorList>
    </citation>
    <scope>NUCLEOTIDE SEQUENCE [LARGE SCALE GENOMIC DNA]</scope>
    <source>
        <strain evidence="2">NLD-2019</strain>
        <tissue evidence="2">Leaf</tissue>
    </source>
</reference>
<organism evidence="2 3">
    <name type="scientific">Mikania micrantha</name>
    <name type="common">bitter vine</name>
    <dbReference type="NCBI Taxonomy" id="192012"/>
    <lineage>
        <taxon>Eukaryota</taxon>
        <taxon>Viridiplantae</taxon>
        <taxon>Streptophyta</taxon>
        <taxon>Embryophyta</taxon>
        <taxon>Tracheophyta</taxon>
        <taxon>Spermatophyta</taxon>
        <taxon>Magnoliopsida</taxon>
        <taxon>eudicotyledons</taxon>
        <taxon>Gunneridae</taxon>
        <taxon>Pentapetalae</taxon>
        <taxon>asterids</taxon>
        <taxon>campanulids</taxon>
        <taxon>Asterales</taxon>
        <taxon>Asteraceae</taxon>
        <taxon>Asteroideae</taxon>
        <taxon>Heliantheae alliance</taxon>
        <taxon>Eupatorieae</taxon>
        <taxon>Mikania</taxon>
    </lineage>
</organism>
<keyword evidence="3" id="KW-1185">Reference proteome</keyword>
<feature type="region of interest" description="Disordered" evidence="1">
    <location>
        <begin position="95"/>
        <end position="126"/>
    </location>
</feature>
<protein>
    <submittedName>
        <fullName evidence="2">Uncharacterized protein</fullName>
    </submittedName>
</protein>
<proteinExistence type="predicted"/>
<dbReference type="OrthoDB" id="10629473at2759"/>
<dbReference type="AlphaFoldDB" id="A0A5N6Q524"/>
<evidence type="ECO:0000256" key="1">
    <source>
        <dbReference type="SAM" id="MobiDB-lite"/>
    </source>
</evidence>
<name>A0A5N6Q524_9ASTR</name>
<gene>
    <name evidence="2" type="ORF">E3N88_02910</name>
</gene>
<dbReference type="EMBL" id="SZYD01000001">
    <property type="protein sequence ID" value="KAD7479774.1"/>
    <property type="molecule type" value="Genomic_DNA"/>
</dbReference>